<dbReference type="PANTHER" id="PTHR43386">
    <property type="entry name" value="OLIGOPEPTIDE TRANSPORT SYSTEM PERMEASE PROTEIN APPC"/>
    <property type="match status" value="1"/>
</dbReference>
<dbReference type="InterPro" id="IPR035906">
    <property type="entry name" value="MetI-like_sf"/>
</dbReference>
<dbReference type="CDD" id="cd06261">
    <property type="entry name" value="TM_PBP2"/>
    <property type="match status" value="1"/>
</dbReference>
<accession>A0A494ZS33</accession>
<protein>
    <submittedName>
        <fullName evidence="9">ABC transporter permease</fullName>
    </submittedName>
</protein>
<dbReference type="GO" id="GO:0055085">
    <property type="term" value="P:transmembrane transport"/>
    <property type="evidence" value="ECO:0007669"/>
    <property type="project" value="InterPro"/>
</dbReference>
<dbReference type="SUPFAM" id="SSF161098">
    <property type="entry name" value="MetI-like"/>
    <property type="match status" value="1"/>
</dbReference>
<feature type="transmembrane region" description="Helical" evidence="7">
    <location>
        <begin position="150"/>
        <end position="169"/>
    </location>
</feature>
<dbReference type="PANTHER" id="PTHR43386:SF1">
    <property type="entry name" value="D,D-DIPEPTIDE TRANSPORT SYSTEM PERMEASE PROTEIN DDPC-RELATED"/>
    <property type="match status" value="1"/>
</dbReference>
<comment type="subcellular location">
    <subcellularLocation>
        <location evidence="1 7">Cell membrane</location>
        <topology evidence="1 7">Multi-pass membrane protein</topology>
    </subcellularLocation>
</comment>
<keyword evidence="5 7" id="KW-1133">Transmembrane helix</keyword>
<gene>
    <name evidence="9" type="ORF">D8M06_18535</name>
</gene>
<dbReference type="InterPro" id="IPR000515">
    <property type="entry name" value="MetI-like"/>
</dbReference>
<feature type="transmembrane region" description="Helical" evidence="7">
    <location>
        <begin position="208"/>
        <end position="235"/>
    </location>
</feature>
<dbReference type="InterPro" id="IPR025966">
    <property type="entry name" value="OppC_N"/>
</dbReference>
<evidence type="ECO:0000313" key="10">
    <source>
        <dbReference type="Proteomes" id="UP000269301"/>
    </source>
</evidence>
<feature type="domain" description="ABC transmembrane type-1" evidence="8">
    <location>
        <begin position="88"/>
        <end position="276"/>
    </location>
</feature>
<evidence type="ECO:0000256" key="1">
    <source>
        <dbReference type="ARBA" id="ARBA00004651"/>
    </source>
</evidence>
<dbReference type="EMBL" id="RBZP01000028">
    <property type="protein sequence ID" value="RKQ28669.1"/>
    <property type="molecule type" value="Genomic_DNA"/>
</dbReference>
<reference evidence="9 10" key="1">
    <citation type="journal article" date="2016" name="Int. J. Syst. Evol. Microbiol.">
        <title>Oceanobacillus halophilus sp. nov., a novel moderately halophilic bacterium from a hypersaline lake.</title>
        <authorList>
            <person name="Amoozegar M.A."/>
            <person name="Bagheri M."/>
            <person name="Makhdoumi A."/>
            <person name="Nikou M.M."/>
            <person name="Fazeli S.A.S."/>
            <person name="Schumann P."/>
            <person name="Sproer C."/>
            <person name="Sanchez-Porro C."/>
            <person name="Ventosa A."/>
        </authorList>
    </citation>
    <scope>NUCLEOTIDE SEQUENCE [LARGE SCALE GENOMIC DNA]</scope>
    <source>
        <strain evidence="9 10">DSM 23996</strain>
    </source>
</reference>
<feature type="transmembrane region" description="Helical" evidence="7">
    <location>
        <begin position="90"/>
        <end position="115"/>
    </location>
</feature>
<keyword evidence="10" id="KW-1185">Reference proteome</keyword>
<keyword evidence="4 7" id="KW-0812">Transmembrane</keyword>
<dbReference type="OrthoDB" id="9797472at2"/>
<evidence type="ECO:0000256" key="4">
    <source>
        <dbReference type="ARBA" id="ARBA00022692"/>
    </source>
</evidence>
<comment type="similarity">
    <text evidence="7">Belongs to the binding-protein-dependent transport system permease family.</text>
</comment>
<sequence>MKSEAEVKTNYRVKKQKSIARIFSNHMLLTGLVIIVIMAIISVLAPFIAPYDPYAIDPLNRLKPPSVEHFFGTDDFGRDLFSRVIYGTRISFFIGAVVAILAGVIGLIVGLISAYYSILDHILMRIVDGIYAFPSILLALAIVAVRGPDVVNVLIALVIVYIPSIARVVRSAALVVKEQTFVEALNAQGASKWRVLVIHTIPNLLSPLIIQVTFVFAVAIITEAALSFLGAGIPAPSPSLGNILFDGKNVIYHSWWMTVFPGSFIILLVLGLNLAGDGLRDLLDPKIVNAKRKKSRLIKTGKKVGRHGQQ</sequence>
<dbReference type="Gene3D" id="1.10.3720.10">
    <property type="entry name" value="MetI-like"/>
    <property type="match status" value="1"/>
</dbReference>
<evidence type="ECO:0000256" key="2">
    <source>
        <dbReference type="ARBA" id="ARBA00022448"/>
    </source>
</evidence>
<feature type="transmembrane region" description="Helical" evidence="7">
    <location>
        <begin position="122"/>
        <end position="144"/>
    </location>
</feature>
<feature type="transmembrane region" description="Helical" evidence="7">
    <location>
        <begin position="27"/>
        <end position="49"/>
    </location>
</feature>
<evidence type="ECO:0000256" key="7">
    <source>
        <dbReference type="RuleBase" id="RU363032"/>
    </source>
</evidence>
<keyword evidence="3" id="KW-1003">Cell membrane</keyword>
<dbReference type="RefSeq" id="WP_121206072.1">
    <property type="nucleotide sequence ID" value="NZ_RBZP01000028.1"/>
</dbReference>
<dbReference type="InterPro" id="IPR050366">
    <property type="entry name" value="BP-dependent_transpt_permease"/>
</dbReference>
<evidence type="ECO:0000259" key="8">
    <source>
        <dbReference type="PROSITE" id="PS50928"/>
    </source>
</evidence>
<organism evidence="9 10">
    <name type="scientific">Oceanobacillus halophilus</name>
    <dbReference type="NCBI Taxonomy" id="930130"/>
    <lineage>
        <taxon>Bacteria</taxon>
        <taxon>Bacillati</taxon>
        <taxon>Bacillota</taxon>
        <taxon>Bacilli</taxon>
        <taxon>Bacillales</taxon>
        <taxon>Bacillaceae</taxon>
        <taxon>Oceanobacillus</taxon>
    </lineage>
</organism>
<keyword evidence="2 7" id="KW-0813">Transport</keyword>
<dbReference type="Pfam" id="PF00528">
    <property type="entry name" value="BPD_transp_1"/>
    <property type="match status" value="1"/>
</dbReference>
<dbReference type="PROSITE" id="PS50928">
    <property type="entry name" value="ABC_TM1"/>
    <property type="match status" value="1"/>
</dbReference>
<keyword evidence="6 7" id="KW-0472">Membrane</keyword>
<name>A0A494ZS33_9BACI</name>
<evidence type="ECO:0000256" key="3">
    <source>
        <dbReference type="ARBA" id="ARBA00022475"/>
    </source>
</evidence>
<dbReference type="GO" id="GO:0005886">
    <property type="term" value="C:plasma membrane"/>
    <property type="evidence" value="ECO:0007669"/>
    <property type="project" value="UniProtKB-SubCell"/>
</dbReference>
<evidence type="ECO:0000256" key="5">
    <source>
        <dbReference type="ARBA" id="ARBA00022989"/>
    </source>
</evidence>
<dbReference type="Proteomes" id="UP000269301">
    <property type="component" value="Unassembled WGS sequence"/>
</dbReference>
<proteinExistence type="inferred from homology"/>
<evidence type="ECO:0000313" key="9">
    <source>
        <dbReference type="EMBL" id="RKQ28669.1"/>
    </source>
</evidence>
<dbReference type="AlphaFoldDB" id="A0A494ZS33"/>
<dbReference type="Pfam" id="PF12911">
    <property type="entry name" value="OppC_N"/>
    <property type="match status" value="1"/>
</dbReference>
<evidence type="ECO:0000256" key="6">
    <source>
        <dbReference type="ARBA" id="ARBA00023136"/>
    </source>
</evidence>
<feature type="transmembrane region" description="Helical" evidence="7">
    <location>
        <begin position="255"/>
        <end position="276"/>
    </location>
</feature>
<comment type="caution">
    <text evidence="9">The sequence shown here is derived from an EMBL/GenBank/DDBJ whole genome shotgun (WGS) entry which is preliminary data.</text>
</comment>